<reference evidence="1 2" key="1">
    <citation type="submission" date="2019-09" db="EMBL/GenBank/DDBJ databases">
        <title>Mumia zhuanghuii sp. nov. isolated from the intestinal contents of plateau pika (Ochotona curzoniae) in the Qinghai-Tibet plateau of China.</title>
        <authorList>
            <person name="Tian Z."/>
        </authorList>
    </citation>
    <scope>NUCLEOTIDE SEQUENCE [LARGE SCALE GENOMIC DNA]</scope>
    <source>
        <strain evidence="2">350</strain>
    </source>
</reference>
<evidence type="ECO:0000313" key="2">
    <source>
        <dbReference type="Proteomes" id="UP000307768"/>
    </source>
</evidence>
<dbReference type="Proteomes" id="UP000307768">
    <property type="component" value="Unassembled WGS sequence"/>
</dbReference>
<dbReference type="EMBL" id="VDFQ02000001">
    <property type="protein sequence ID" value="KAA1425420.1"/>
    <property type="molecule type" value="Genomic_DNA"/>
</dbReference>
<protein>
    <submittedName>
        <fullName evidence="1">Uncharacterized protein</fullName>
    </submittedName>
</protein>
<dbReference type="RefSeq" id="WP_149768595.1">
    <property type="nucleotide sequence ID" value="NZ_VDFQ02000001.1"/>
</dbReference>
<name>A0A5Q6S595_9ACTN</name>
<gene>
    <name evidence="1" type="ORF">FE697_006105</name>
</gene>
<accession>A0A5Q6S595</accession>
<comment type="caution">
    <text evidence="1">The sequence shown here is derived from an EMBL/GenBank/DDBJ whole genome shotgun (WGS) entry which is preliminary data.</text>
</comment>
<evidence type="ECO:0000313" key="1">
    <source>
        <dbReference type="EMBL" id="KAA1425420.1"/>
    </source>
</evidence>
<organism evidence="1 2">
    <name type="scientific">Mumia zhuanghuii</name>
    <dbReference type="NCBI Taxonomy" id="2585211"/>
    <lineage>
        <taxon>Bacteria</taxon>
        <taxon>Bacillati</taxon>
        <taxon>Actinomycetota</taxon>
        <taxon>Actinomycetes</taxon>
        <taxon>Propionibacteriales</taxon>
        <taxon>Nocardioidaceae</taxon>
        <taxon>Mumia</taxon>
    </lineage>
</organism>
<dbReference type="OrthoDB" id="4545496at2"/>
<sequence>MRTAVMRVVVDAEGRLSAADWENGLERLRARGREVVATPAQSLPATRREVELVLDGFVPADSAVYVQECAQAFGTAASAGVVTYVSRGTDDDARGVLEAFGVDGSVERIIDGGDELVAVTLDPLSLRRVPESRLHTALEAALNCEVRIVVGS</sequence>
<dbReference type="AlphaFoldDB" id="A0A5Q6S595"/>
<proteinExistence type="predicted"/>